<keyword evidence="1" id="KW-0472">Membrane</keyword>
<protein>
    <recommendedName>
        <fullName evidence="4">Divergent PAP2 family protein</fullName>
    </recommendedName>
</protein>
<sequence>MANFFYELFSNEIVMCPVSAWVTAQLLKTLIYTITYKEFNKERLLGDGGMPSSHSATVMSLVTIVGFTYGVSGYEFAMAGILALITMHDAMGVRRETGKQAVVIKNLAELFEEMGKDIPDDEKLKVFVGHTPLQVIMGAILGVIVGCVFYGIVG</sequence>
<evidence type="ECO:0008006" key="4">
    <source>
        <dbReference type="Google" id="ProtNLM"/>
    </source>
</evidence>
<name>A0A1H9NV61_BUTFI</name>
<dbReference type="OrthoDB" id="9792681at2"/>
<dbReference type="Pfam" id="PF02681">
    <property type="entry name" value="DUF212"/>
    <property type="match status" value="1"/>
</dbReference>
<dbReference type="Proteomes" id="UP000182584">
    <property type="component" value="Unassembled WGS sequence"/>
</dbReference>
<evidence type="ECO:0000313" key="2">
    <source>
        <dbReference type="EMBL" id="SER39565.1"/>
    </source>
</evidence>
<dbReference type="EMBL" id="FOGJ01000005">
    <property type="protein sequence ID" value="SER39565.1"/>
    <property type="molecule type" value="Genomic_DNA"/>
</dbReference>
<gene>
    <name evidence="2" type="ORF">SAMN04487884_10525</name>
</gene>
<proteinExistence type="predicted"/>
<feature type="transmembrane region" description="Helical" evidence="1">
    <location>
        <begin position="133"/>
        <end position="153"/>
    </location>
</feature>
<keyword evidence="1" id="KW-1133">Transmembrane helix</keyword>
<dbReference type="InterPro" id="IPR003832">
    <property type="entry name" value="DUF212"/>
</dbReference>
<dbReference type="PANTHER" id="PTHR31446:SF29">
    <property type="entry name" value="ACID PHOSPHATASE_VANADIUM-DEPENDENT HALOPEROXIDASE-RELATED PROTEIN"/>
    <property type="match status" value="1"/>
</dbReference>
<feature type="transmembrane region" description="Helical" evidence="1">
    <location>
        <begin position="58"/>
        <end position="85"/>
    </location>
</feature>
<dbReference type="eggNOG" id="COG1963">
    <property type="taxonomic scope" value="Bacteria"/>
</dbReference>
<dbReference type="AlphaFoldDB" id="A0A1H9NV61"/>
<dbReference type="PANTHER" id="PTHR31446">
    <property type="entry name" value="ACID PHOSPHATASE/VANADIUM-DEPENDENT HALOPEROXIDASE-RELATED PROTEIN"/>
    <property type="match status" value="1"/>
</dbReference>
<evidence type="ECO:0000313" key="3">
    <source>
        <dbReference type="Proteomes" id="UP000182584"/>
    </source>
</evidence>
<dbReference type="RefSeq" id="WP_034485157.1">
    <property type="nucleotide sequence ID" value="NZ_FOGJ01000005.1"/>
</dbReference>
<reference evidence="2 3" key="1">
    <citation type="submission" date="2016-10" db="EMBL/GenBank/DDBJ databases">
        <authorList>
            <person name="de Groot N.N."/>
        </authorList>
    </citation>
    <scope>NUCLEOTIDE SEQUENCE [LARGE SCALE GENOMIC DNA]</scope>
    <source>
        <strain evidence="2 3">AR40</strain>
    </source>
</reference>
<evidence type="ECO:0000256" key="1">
    <source>
        <dbReference type="SAM" id="Phobius"/>
    </source>
</evidence>
<organism evidence="2 3">
    <name type="scientific">Butyrivibrio fibrisolvens</name>
    <dbReference type="NCBI Taxonomy" id="831"/>
    <lineage>
        <taxon>Bacteria</taxon>
        <taxon>Bacillati</taxon>
        <taxon>Bacillota</taxon>
        <taxon>Clostridia</taxon>
        <taxon>Lachnospirales</taxon>
        <taxon>Lachnospiraceae</taxon>
        <taxon>Butyrivibrio</taxon>
    </lineage>
</organism>
<accession>A0A1H9NV61</accession>
<keyword evidence="1" id="KW-0812">Transmembrane</keyword>